<accession>A0A516NHF0</accession>
<dbReference type="EMBL" id="CP041695">
    <property type="protein sequence ID" value="QDP78310.1"/>
    <property type="molecule type" value="Genomic_DNA"/>
</dbReference>
<dbReference type="InterPro" id="IPR004401">
    <property type="entry name" value="YbaB/EbfC"/>
</dbReference>
<evidence type="ECO:0000313" key="2">
    <source>
        <dbReference type="Proteomes" id="UP000317039"/>
    </source>
</evidence>
<dbReference type="RefSeq" id="WP_143979920.1">
    <property type="nucleotide sequence ID" value="NZ_CP041695.1"/>
</dbReference>
<dbReference type="KEGG" id="nod:FOH10_05685"/>
<dbReference type="AlphaFoldDB" id="A0A516NHF0"/>
<organism evidence="1 2">
    <name type="scientific">Nocardia otitidiscaviarum</name>
    <dbReference type="NCBI Taxonomy" id="1823"/>
    <lineage>
        <taxon>Bacteria</taxon>
        <taxon>Bacillati</taxon>
        <taxon>Actinomycetota</taxon>
        <taxon>Actinomycetes</taxon>
        <taxon>Mycobacteriales</taxon>
        <taxon>Nocardiaceae</taxon>
        <taxon>Nocardia</taxon>
    </lineage>
</organism>
<evidence type="ECO:0000313" key="1">
    <source>
        <dbReference type="EMBL" id="QDP78310.1"/>
    </source>
</evidence>
<dbReference type="GeneID" id="80331885"/>
<reference evidence="1 2" key="1">
    <citation type="submission" date="2019-07" db="EMBL/GenBank/DDBJ databases">
        <title>Complete Genome Sequence and Methylome Analysis of Nocardia otitidis-caviarum NEB252.</title>
        <authorList>
            <person name="Fomenkov A."/>
            <person name="Anton B.P."/>
            <person name="Vincze T."/>
            <person name="Roberts R.J."/>
        </authorList>
    </citation>
    <scope>NUCLEOTIDE SEQUENCE [LARGE SCALE GENOMIC DNA]</scope>
    <source>
        <strain evidence="1 2">NEB252</strain>
    </source>
</reference>
<protein>
    <submittedName>
        <fullName evidence="1">YbaB/EbfC family nucleoid-associated protein</fullName>
    </submittedName>
</protein>
<proteinExistence type="predicted"/>
<gene>
    <name evidence="1" type="ORF">FOH10_05685</name>
</gene>
<dbReference type="Pfam" id="PF02575">
    <property type="entry name" value="YbaB_DNA_bd"/>
    <property type="match status" value="1"/>
</dbReference>
<dbReference type="InterPro" id="IPR036894">
    <property type="entry name" value="YbaB-like_sf"/>
</dbReference>
<dbReference type="Gene3D" id="3.30.1310.10">
    <property type="entry name" value="Nucleoid-associated protein YbaB-like domain"/>
    <property type="match status" value="1"/>
</dbReference>
<dbReference type="SUPFAM" id="SSF82607">
    <property type="entry name" value="YbaB-like"/>
    <property type="match status" value="1"/>
</dbReference>
<name>A0A516NHF0_9NOCA</name>
<dbReference type="Proteomes" id="UP000317039">
    <property type="component" value="Chromosome"/>
</dbReference>
<dbReference type="GO" id="GO:0003677">
    <property type="term" value="F:DNA binding"/>
    <property type="evidence" value="ECO:0007669"/>
    <property type="project" value="InterPro"/>
</dbReference>
<sequence length="129" mass="13616">MDSAERVDLRSPTDPAREQIDQVVGALGEQQARLADIYQRLHTLRCTAESADGLVEVTVDASGVLTDVRFGADARRISLEQLGTAVAAAGREASKRAQARTWELMASFTPTPGQLPSPAAVVPGAPSFG</sequence>